<evidence type="ECO:0000313" key="4">
    <source>
        <dbReference type="EnsemblProtists" id="EKX35470"/>
    </source>
</evidence>
<dbReference type="Gene3D" id="3.40.50.300">
    <property type="entry name" value="P-loop containing nucleotide triphosphate hydrolases"/>
    <property type="match status" value="1"/>
</dbReference>
<evidence type="ECO:0000256" key="1">
    <source>
        <dbReference type="ARBA" id="ARBA00004229"/>
    </source>
</evidence>
<dbReference type="EMBL" id="JH993090">
    <property type="protein sequence ID" value="EKX35470.1"/>
    <property type="molecule type" value="Genomic_DNA"/>
</dbReference>
<dbReference type="KEGG" id="gtt:GUITHDRAFT_146485"/>
<protein>
    <recommendedName>
        <fullName evidence="6">G domain-containing protein</fullName>
    </recommendedName>
</protein>
<dbReference type="GeneID" id="17292192"/>
<reference evidence="4" key="3">
    <citation type="submission" date="2016-03" db="UniProtKB">
        <authorList>
            <consortium name="EnsemblProtists"/>
        </authorList>
    </citation>
    <scope>IDENTIFICATION</scope>
</reference>
<accession>L1II32</accession>
<dbReference type="RefSeq" id="XP_005822450.1">
    <property type="nucleotide sequence ID" value="XM_005822393.1"/>
</dbReference>
<dbReference type="PaxDb" id="55529-EKX35470"/>
<name>L1II32_GUITC</name>
<proteinExistence type="predicted"/>
<dbReference type="SUPFAM" id="SSF52540">
    <property type="entry name" value="P-loop containing nucleoside triphosphate hydrolases"/>
    <property type="match status" value="1"/>
</dbReference>
<comment type="subcellular location">
    <subcellularLocation>
        <location evidence="1">Plastid</location>
        <location evidence="1">Chloroplast</location>
    </subcellularLocation>
</comment>
<dbReference type="GO" id="GO:0009507">
    <property type="term" value="C:chloroplast"/>
    <property type="evidence" value="ECO:0007669"/>
    <property type="project" value="UniProtKB-SubCell"/>
</dbReference>
<reference evidence="3 5" key="1">
    <citation type="journal article" date="2012" name="Nature">
        <title>Algal genomes reveal evolutionary mosaicism and the fate of nucleomorphs.</title>
        <authorList>
            <consortium name="DOE Joint Genome Institute"/>
            <person name="Curtis B.A."/>
            <person name="Tanifuji G."/>
            <person name="Burki F."/>
            <person name="Gruber A."/>
            <person name="Irimia M."/>
            <person name="Maruyama S."/>
            <person name="Arias M.C."/>
            <person name="Ball S.G."/>
            <person name="Gile G.H."/>
            <person name="Hirakawa Y."/>
            <person name="Hopkins J.F."/>
            <person name="Kuo A."/>
            <person name="Rensing S.A."/>
            <person name="Schmutz J."/>
            <person name="Symeonidi A."/>
            <person name="Elias M."/>
            <person name="Eveleigh R.J."/>
            <person name="Herman E.K."/>
            <person name="Klute M.J."/>
            <person name="Nakayama T."/>
            <person name="Obornik M."/>
            <person name="Reyes-Prieto A."/>
            <person name="Armbrust E.V."/>
            <person name="Aves S.J."/>
            <person name="Beiko R.G."/>
            <person name="Coutinho P."/>
            <person name="Dacks J.B."/>
            <person name="Durnford D.G."/>
            <person name="Fast N.M."/>
            <person name="Green B.R."/>
            <person name="Grisdale C.J."/>
            <person name="Hempel F."/>
            <person name="Henrissat B."/>
            <person name="Hoppner M.P."/>
            <person name="Ishida K."/>
            <person name="Kim E."/>
            <person name="Koreny L."/>
            <person name="Kroth P.G."/>
            <person name="Liu Y."/>
            <person name="Malik S.B."/>
            <person name="Maier U.G."/>
            <person name="McRose D."/>
            <person name="Mock T."/>
            <person name="Neilson J.A."/>
            <person name="Onodera N.T."/>
            <person name="Poole A.M."/>
            <person name="Pritham E.J."/>
            <person name="Richards T.A."/>
            <person name="Rocap G."/>
            <person name="Roy S.W."/>
            <person name="Sarai C."/>
            <person name="Schaack S."/>
            <person name="Shirato S."/>
            <person name="Slamovits C.H."/>
            <person name="Spencer D.F."/>
            <person name="Suzuki S."/>
            <person name="Worden A.Z."/>
            <person name="Zauner S."/>
            <person name="Barry K."/>
            <person name="Bell C."/>
            <person name="Bharti A.K."/>
            <person name="Crow J.A."/>
            <person name="Grimwood J."/>
            <person name="Kramer R."/>
            <person name="Lindquist E."/>
            <person name="Lucas S."/>
            <person name="Salamov A."/>
            <person name="McFadden G.I."/>
            <person name="Lane C.E."/>
            <person name="Keeling P.J."/>
            <person name="Gray M.W."/>
            <person name="Grigoriev I.V."/>
            <person name="Archibald J.M."/>
        </authorList>
    </citation>
    <scope>NUCLEOTIDE SEQUENCE</scope>
    <source>
        <strain evidence="3 5">CCMP2712</strain>
    </source>
</reference>
<feature type="coiled-coil region" evidence="2">
    <location>
        <begin position="753"/>
        <end position="780"/>
    </location>
</feature>
<dbReference type="InterPro" id="IPR027417">
    <property type="entry name" value="P-loop_NTPase"/>
</dbReference>
<evidence type="ECO:0000313" key="5">
    <source>
        <dbReference type="Proteomes" id="UP000011087"/>
    </source>
</evidence>
<gene>
    <name evidence="3" type="ORF">GUITHDRAFT_146485</name>
</gene>
<evidence type="ECO:0008006" key="6">
    <source>
        <dbReference type="Google" id="ProtNLM"/>
    </source>
</evidence>
<keyword evidence="2" id="KW-0175">Coiled coil</keyword>
<sequence>MQTTSKQIKKAAGMHCIMVIGETGIGKSTILTAMIKGMSSLHAKKERGAVHLVSEGDPITDDHGNEIFVIGHDRGKSQTDVPGVYRDAKRKVAICDCPGFKDTRGKTFEIANAINISGIITVAKSVTIVAAFPYASIASAEGRGDVLRELLQSLRSIFSVKDEDLSGLEAVIPLVLKTPKLDEGGDQVTIENLREMFLSLLSSNSDDKMACETLAKNLVATSAMHAFKEDTGLTNADDLMDLFQTTRCRVYEALHLGLPLTQSIQSDLKSILRRVKRNAARKIETRFEQTTATREDFAAACEEEMNLLKVLRKCKVPGADRVIAEVKSLQRNFTQCLLERNSEHYVAKLVREVDTAIAKIDSDVWEMIGHDLDSVQLPDFNHLGMLKMSIKVDPDISESQRSDLLAKIRTTRQKAMQMFFNAMSQRTDRCVRSFHYKVMEQANPDVDAMYRDMLQGLQNDVERCELVEHDKKHLLERLATAKREALKQRERISSVDPKWKTKMLQVNKHFSTAERNLRSTLDRKINRQDFSPLDMSPLDKVRKEIQSSQKTLDEASLSILTNQVDKLQSDLSSRLQSAKEVAQLSQERKANQQANQLMLELHEALLDYDMAVERLIASERFGSPNGSKLQQIKTKMEQMQDSRYDGLIQQVNDKIRSSADKIGKAKLEYDVQILAEKVNSLTDEIKNSSYRAHPPPVFPFTQQVGALRRDIASLESSSGKQLKHLSSRLTGAVDQWQQMGKEKRDSAAVQQREQKAYEEYERFREEIKRAKAAYKKALDDNIKNQKFILPDATNLNQLLTTIERSTILQGNEKKREQLVSSISRAFDSAEQLLEEKKF</sequence>
<dbReference type="eggNOG" id="ENOG502SECW">
    <property type="taxonomic scope" value="Eukaryota"/>
</dbReference>
<feature type="coiled-coil region" evidence="2">
    <location>
        <begin position="464"/>
        <end position="491"/>
    </location>
</feature>
<evidence type="ECO:0000256" key="2">
    <source>
        <dbReference type="SAM" id="Coils"/>
    </source>
</evidence>
<organism evidence="3">
    <name type="scientific">Guillardia theta (strain CCMP2712)</name>
    <name type="common">Cryptophyte</name>
    <dbReference type="NCBI Taxonomy" id="905079"/>
    <lineage>
        <taxon>Eukaryota</taxon>
        <taxon>Cryptophyceae</taxon>
        <taxon>Pyrenomonadales</taxon>
        <taxon>Geminigeraceae</taxon>
        <taxon>Guillardia</taxon>
    </lineage>
</organism>
<evidence type="ECO:0000313" key="3">
    <source>
        <dbReference type="EMBL" id="EKX35470.1"/>
    </source>
</evidence>
<feature type="coiled-coil region" evidence="2">
    <location>
        <begin position="538"/>
        <end position="595"/>
    </location>
</feature>
<reference evidence="5" key="2">
    <citation type="submission" date="2012-11" db="EMBL/GenBank/DDBJ databases">
        <authorList>
            <person name="Kuo A."/>
            <person name="Curtis B.A."/>
            <person name="Tanifuji G."/>
            <person name="Burki F."/>
            <person name="Gruber A."/>
            <person name="Irimia M."/>
            <person name="Maruyama S."/>
            <person name="Arias M.C."/>
            <person name="Ball S.G."/>
            <person name="Gile G.H."/>
            <person name="Hirakawa Y."/>
            <person name="Hopkins J.F."/>
            <person name="Rensing S.A."/>
            <person name="Schmutz J."/>
            <person name="Symeonidi A."/>
            <person name="Elias M."/>
            <person name="Eveleigh R.J."/>
            <person name="Herman E.K."/>
            <person name="Klute M.J."/>
            <person name="Nakayama T."/>
            <person name="Obornik M."/>
            <person name="Reyes-Prieto A."/>
            <person name="Armbrust E.V."/>
            <person name="Aves S.J."/>
            <person name="Beiko R.G."/>
            <person name="Coutinho P."/>
            <person name="Dacks J.B."/>
            <person name="Durnford D.G."/>
            <person name="Fast N.M."/>
            <person name="Green B.R."/>
            <person name="Grisdale C."/>
            <person name="Hempe F."/>
            <person name="Henrissat B."/>
            <person name="Hoppner M.P."/>
            <person name="Ishida K.-I."/>
            <person name="Kim E."/>
            <person name="Koreny L."/>
            <person name="Kroth P.G."/>
            <person name="Liu Y."/>
            <person name="Malik S.-B."/>
            <person name="Maier U.G."/>
            <person name="McRose D."/>
            <person name="Mock T."/>
            <person name="Neilson J.A."/>
            <person name="Onodera N.T."/>
            <person name="Poole A.M."/>
            <person name="Pritham E.J."/>
            <person name="Richards T.A."/>
            <person name="Rocap G."/>
            <person name="Roy S.W."/>
            <person name="Sarai C."/>
            <person name="Schaack S."/>
            <person name="Shirato S."/>
            <person name="Slamovits C.H."/>
            <person name="Spencer D.F."/>
            <person name="Suzuki S."/>
            <person name="Worden A.Z."/>
            <person name="Zauner S."/>
            <person name="Barry K."/>
            <person name="Bell C."/>
            <person name="Bharti A.K."/>
            <person name="Crow J.A."/>
            <person name="Grimwood J."/>
            <person name="Kramer R."/>
            <person name="Lindquist E."/>
            <person name="Lucas S."/>
            <person name="Salamov A."/>
            <person name="McFadden G.I."/>
            <person name="Lane C.E."/>
            <person name="Keeling P.J."/>
            <person name="Gray M.W."/>
            <person name="Grigoriev I.V."/>
            <person name="Archibald J.M."/>
        </authorList>
    </citation>
    <scope>NUCLEOTIDE SEQUENCE</scope>
    <source>
        <strain evidence="5">CCMP2712</strain>
    </source>
</reference>
<dbReference type="AlphaFoldDB" id="L1II32"/>
<dbReference type="HOGENOM" id="CLU_318973_0_0_1"/>
<dbReference type="Proteomes" id="UP000011087">
    <property type="component" value="Unassembled WGS sequence"/>
</dbReference>
<dbReference type="EnsemblProtists" id="EKX35470">
    <property type="protein sequence ID" value="EKX35470"/>
    <property type="gene ID" value="GUITHDRAFT_146485"/>
</dbReference>
<keyword evidence="5" id="KW-1185">Reference proteome</keyword>
<dbReference type="OrthoDB" id="2386367at2759"/>